<feature type="transmembrane region" description="Helical" evidence="1">
    <location>
        <begin position="100"/>
        <end position="121"/>
    </location>
</feature>
<evidence type="ECO:0000313" key="3">
    <source>
        <dbReference type="Proteomes" id="UP000700596"/>
    </source>
</evidence>
<feature type="transmembrane region" description="Helical" evidence="1">
    <location>
        <begin position="216"/>
        <end position="239"/>
    </location>
</feature>
<proteinExistence type="predicted"/>
<comment type="caution">
    <text evidence="2">The sequence shown here is derived from an EMBL/GenBank/DDBJ whole genome shotgun (WGS) entry which is preliminary data.</text>
</comment>
<reference evidence="2" key="1">
    <citation type="journal article" date="2021" name="Nat. Commun.">
        <title>Genetic determinants of endophytism in the Arabidopsis root mycobiome.</title>
        <authorList>
            <person name="Mesny F."/>
            <person name="Miyauchi S."/>
            <person name="Thiergart T."/>
            <person name="Pickel B."/>
            <person name="Atanasova L."/>
            <person name="Karlsson M."/>
            <person name="Huettel B."/>
            <person name="Barry K.W."/>
            <person name="Haridas S."/>
            <person name="Chen C."/>
            <person name="Bauer D."/>
            <person name="Andreopoulos W."/>
            <person name="Pangilinan J."/>
            <person name="LaButti K."/>
            <person name="Riley R."/>
            <person name="Lipzen A."/>
            <person name="Clum A."/>
            <person name="Drula E."/>
            <person name="Henrissat B."/>
            <person name="Kohler A."/>
            <person name="Grigoriev I.V."/>
            <person name="Martin F.M."/>
            <person name="Hacquard S."/>
        </authorList>
    </citation>
    <scope>NUCLEOTIDE SEQUENCE</scope>
    <source>
        <strain evidence="2">MPI-CAGE-CH-0243</strain>
    </source>
</reference>
<gene>
    <name evidence="2" type="ORF">B0J11DRAFT_63532</name>
</gene>
<keyword evidence="1" id="KW-0472">Membrane</keyword>
<feature type="transmembrane region" description="Helical" evidence="1">
    <location>
        <begin position="54"/>
        <end position="79"/>
    </location>
</feature>
<keyword evidence="1" id="KW-0812">Transmembrane</keyword>
<accession>A0A9P9DHI7</accession>
<keyword evidence="1" id="KW-1133">Transmembrane helix</keyword>
<sequence length="245" mass="27230">MAAPGCNFTSNADLYRVQSLPRDNLTSLVSECYQDICKIVYGSGNPDLAGAGVIVSYAMQLLLGIAFGPAMTFDLLLLPMLQSNYSPRKLTRWLGKKHEICLWSQLLFFLAVSIASCLHQYQRGTFVYENAVMIFLVALTGSTFLATASAFCFPTRKIELFLTLVAACAVFTTFTWLAPVIRGLPFDQIFRICIIVAQKKNGHAPKSVLVKPYYHAISWLKGAIAIIVVASFASLWIYLRRRGPR</sequence>
<dbReference type="EMBL" id="JAGMWT010000011">
    <property type="protein sequence ID" value="KAH7119545.1"/>
    <property type="molecule type" value="Genomic_DNA"/>
</dbReference>
<dbReference type="AlphaFoldDB" id="A0A9P9DHI7"/>
<evidence type="ECO:0000313" key="2">
    <source>
        <dbReference type="EMBL" id="KAH7119545.1"/>
    </source>
</evidence>
<evidence type="ECO:0000256" key="1">
    <source>
        <dbReference type="SAM" id="Phobius"/>
    </source>
</evidence>
<protein>
    <submittedName>
        <fullName evidence="2">Uncharacterized protein</fullName>
    </submittedName>
</protein>
<keyword evidence="3" id="KW-1185">Reference proteome</keyword>
<feature type="transmembrane region" description="Helical" evidence="1">
    <location>
        <begin position="160"/>
        <end position="181"/>
    </location>
</feature>
<dbReference type="Proteomes" id="UP000700596">
    <property type="component" value="Unassembled WGS sequence"/>
</dbReference>
<feature type="transmembrane region" description="Helical" evidence="1">
    <location>
        <begin position="133"/>
        <end position="153"/>
    </location>
</feature>
<dbReference type="OrthoDB" id="4582561at2759"/>
<name>A0A9P9DHI7_9PLEO</name>
<organism evidence="2 3">
    <name type="scientific">Dendryphion nanum</name>
    <dbReference type="NCBI Taxonomy" id="256645"/>
    <lineage>
        <taxon>Eukaryota</taxon>
        <taxon>Fungi</taxon>
        <taxon>Dikarya</taxon>
        <taxon>Ascomycota</taxon>
        <taxon>Pezizomycotina</taxon>
        <taxon>Dothideomycetes</taxon>
        <taxon>Pleosporomycetidae</taxon>
        <taxon>Pleosporales</taxon>
        <taxon>Torulaceae</taxon>
        <taxon>Dendryphion</taxon>
    </lineage>
</organism>